<evidence type="ECO:0000313" key="1">
    <source>
        <dbReference type="EMBL" id="PLW78095.1"/>
    </source>
</evidence>
<gene>
    <name evidence="1" type="ORF">C0081_06495</name>
</gene>
<name>A0A2N5XUH3_9HYPH</name>
<proteinExistence type="predicted"/>
<evidence type="ECO:0000313" key="2">
    <source>
        <dbReference type="Proteomes" id="UP000234881"/>
    </source>
</evidence>
<reference evidence="1 2" key="1">
    <citation type="submission" date="2018-01" db="EMBL/GenBank/DDBJ databases">
        <title>The draft genome sequence of Cohaesibacter sp. H1304.</title>
        <authorList>
            <person name="Wang N.-N."/>
            <person name="Du Z.-J."/>
        </authorList>
    </citation>
    <scope>NUCLEOTIDE SEQUENCE [LARGE SCALE GENOMIC DNA]</scope>
    <source>
        <strain evidence="1 2">H1304</strain>
    </source>
</reference>
<dbReference type="EMBL" id="PKUQ01000011">
    <property type="protein sequence ID" value="PLW78095.1"/>
    <property type="molecule type" value="Genomic_DNA"/>
</dbReference>
<dbReference type="Proteomes" id="UP000234881">
    <property type="component" value="Unassembled WGS sequence"/>
</dbReference>
<protein>
    <submittedName>
        <fullName evidence="1">Histidine kinase</fullName>
    </submittedName>
</protein>
<dbReference type="AlphaFoldDB" id="A0A2N5XUH3"/>
<keyword evidence="1" id="KW-0808">Transferase</keyword>
<keyword evidence="1" id="KW-0418">Kinase</keyword>
<dbReference type="GO" id="GO:0016301">
    <property type="term" value="F:kinase activity"/>
    <property type="evidence" value="ECO:0007669"/>
    <property type="project" value="UniProtKB-KW"/>
</dbReference>
<organism evidence="1 2">
    <name type="scientific">Cohaesibacter celericrescens</name>
    <dbReference type="NCBI Taxonomy" id="2067669"/>
    <lineage>
        <taxon>Bacteria</taxon>
        <taxon>Pseudomonadati</taxon>
        <taxon>Pseudomonadota</taxon>
        <taxon>Alphaproteobacteria</taxon>
        <taxon>Hyphomicrobiales</taxon>
        <taxon>Cohaesibacteraceae</taxon>
    </lineage>
</organism>
<comment type="caution">
    <text evidence="1">The sequence shown here is derived from an EMBL/GenBank/DDBJ whole genome shotgun (WGS) entry which is preliminary data.</text>
</comment>
<accession>A0A2N5XUH3</accession>
<sequence>MLSLIKALVFLLVLAGLIAGGIFALANFVEPTQRETVIRVPAKDLK</sequence>
<keyword evidence="2" id="KW-1185">Reference proteome</keyword>
<dbReference type="RefSeq" id="WP_101533002.1">
    <property type="nucleotide sequence ID" value="NZ_JBFHIU010000035.1"/>
</dbReference>